<comment type="caution">
    <text evidence="1">The sequence shown here is derived from an EMBL/GenBank/DDBJ whole genome shotgun (WGS) entry which is preliminary data.</text>
</comment>
<evidence type="ECO:0000313" key="1">
    <source>
        <dbReference type="EMBL" id="KAK9775300.1"/>
    </source>
</evidence>
<reference evidence="1 2" key="1">
    <citation type="submission" date="2024-02" db="EMBL/GenBank/DDBJ databases">
        <title>First draft genome assembly of two strains of Seiridium cardinale.</title>
        <authorList>
            <person name="Emiliani G."/>
            <person name="Scali E."/>
        </authorList>
    </citation>
    <scope>NUCLEOTIDE SEQUENCE [LARGE SCALE GENOMIC DNA]</scope>
    <source>
        <strain evidence="1 2">BM-138-000479</strain>
    </source>
</reference>
<sequence>MAYFLFGIFDIQRPSLYGEVTEKAISRLDGEIKRRSGEMRLEELYVAAQVHSRHENAFFLDRSKVDIQLMHLRIVNISKGLVEQTRSENPTMQFIHESARHFLVTNQGLRGL</sequence>
<protein>
    <submittedName>
        <fullName evidence="1">Heterokaryon incompatibility domain-containing protein</fullName>
    </submittedName>
</protein>
<proteinExistence type="predicted"/>
<dbReference type="EMBL" id="JARVKM010000035">
    <property type="protein sequence ID" value="KAK9775300.1"/>
    <property type="molecule type" value="Genomic_DNA"/>
</dbReference>
<organism evidence="1 2">
    <name type="scientific">Seiridium cardinale</name>
    <dbReference type="NCBI Taxonomy" id="138064"/>
    <lineage>
        <taxon>Eukaryota</taxon>
        <taxon>Fungi</taxon>
        <taxon>Dikarya</taxon>
        <taxon>Ascomycota</taxon>
        <taxon>Pezizomycotina</taxon>
        <taxon>Sordariomycetes</taxon>
        <taxon>Xylariomycetidae</taxon>
        <taxon>Amphisphaeriales</taxon>
        <taxon>Sporocadaceae</taxon>
        <taxon>Seiridium</taxon>
    </lineage>
</organism>
<keyword evidence="2" id="KW-1185">Reference proteome</keyword>
<dbReference type="Proteomes" id="UP001465668">
    <property type="component" value="Unassembled WGS sequence"/>
</dbReference>
<accession>A0ABR2XNU3</accession>
<evidence type="ECO:0000313" key="2">
    <source>
        <dbReference type="Proteomes" id="UP001465668"/>
    </source>
</evidence>
<name>A0ABR2XNU3_9PEZI</name>
<gene>
    <name evidence="1" type="ORF">SCAR479_07976</name>
</gene>